<dbReference type="eggNOG" id="COG3271">
    <property type="taxonomic scope" value="Bacteria"/>
</dbReference>
<keyword evidence="5" id="KW-1185">Reference proteome</keyword>
<dbReference type="PROSITE" id="PS50990">
    <property type="entry name" value="PEPTIDASE_C39"/>
    <property type="match status" value="1"/>
</dbReference>
<dbReference type="KEGG" id="saci:Sinac_4006"/>
<name>L0DFS9_SINAD</name>
<reference evidence="4 5" key="1">
    <citation type="submission" date="2012-02" db="EMBL/GenBank/DDBJ databases">
        <title>Complete sequence of chromosome of Singulisphaera acidiphila DSM 18658.</title>
        <authorList>
            <consortium name="US DOE Joint Genome Institute (JGI-PGF)"/>
            <person name="Lucas S."/>
            <person name="Copeland A."/>
            <person name="Lapidus A."/>
            <person name="Glavina del Rio T."/>
            <person name="Dalin E."/>
            <person name="Tice H."/>
            <person name="Bruce D."/>
            <person name="Goodwin L."/>
            <person name="Pitluck S."/>
            <person name="Peters L."/>
            <person name="Ovchinnikova G."/>
            <person name="Chertkov O."/>
            <person name="Kyrpides N."/>
            <person name="Mavromatis K."/>
            <person name="Ivanova N."/>
            <person name="Brettin T."/>
            <person name="Detter J.C."/>
            <person name="Han C."/>
            <person name="Larimer F."/>
            <person name="Land M."/>
            <person name="Hauser L."/>
            <person name="Markowitz V."/>
            <person name="Cheng J.-F."/>
            <person name="Hugenholtz P."/>
            <person name="Woyke T."/>
            <person name="Wu D."/>
            <person name="Tindall B."/>
            <person name="Pomrenke H."/>
            <person name="Brambilla E."/>
            <person name="Klenk H.-P."/>
            <person name="Eisen J.A."/>
        </authorList>
    </citation>
    <scope>NUCLEOTIDE SEQUENCE [LARGE SCALE GENOMIC DNA]</scope>
    <source>
        <strain evidence="5">ATCC BAA-1392 / DSM 18658 / VKM B-2454 / MOB10</strain>
    </source>
</reference>
<dbReference type="EMBL" id="CP003364">
    <property type="protein sequence ID" value="AGA28229.1"/>
    <property type="molecule type" value="Genomic_DNA"/>
</dbReference>
<organism evidence="4 5">
    <name type="scientific">Singulisphaera acidiphila (strain ATCC BAA-1392 / DSM 18658 / VKM B-2454 / MOB10)</name>
    <dbReference type="NCBI Taxonomy" id="886293"/>
    <lineage>
        <taxon>Bacteria</taxon>
        <taxon>Pseudomonadati</taxon>
        <taxon>Planctomycetota</taxon>
        <taxon>Planctomycetia</taxon>
        <taxon>Isosphaerales</taxon>
        <taxon>Isosphaeraceae</taxon>
        <taxon>Singulisphaera</taxon>
    </lineage>
</organism>
<feature type="domain" description="Peptidase C39" evidence="3">
    <location>
        <begin position="41"/>
        <end position="173"/>
    </location>
</feature>
<dbReference type="Gene3D" id="3.90.70.10">
    <property type="entry name" value="Cysteine proteinases"/>
    <property type="match status" value="1"/>
</dbReference>
<sequence>MTVASVVRILILLAAGLLADGASARGQAPAVAGDDATRSDQWRNAQRCGINAAYVFLGLQDIKADYEWLLHRIGVGDRGSTLKDLRIATSEAGLPTVVAKTTLEGLARTPMPVVAHMERQSSSEFSRDPRGHYVVVLSVNDRMVRYVDGTTGSLTLAPRLDFTREWTGYVLAAAGGRQAAGWPRPPWLGVAAAGLFSAAAWGALFLACRASAARGRGVVAGFGLVLVLVTAAGTAAAADDPPKPRPVPTVAEVRAEIEAQRARTTALLVSYATKQTALAEPAILVKYLNKLYLRNDRIEDAFKGPKRFHKVSQPSQAAPIAPLAPPEVDPNAPPAIRENQERLRKAYEDNAAKTKASAKAPGKSEKITFQPEEAWAYNGNGLDLKRLIRGLSEVHDYRKDGTRMVFQSGYLQNVGWEPDDPTFPKAGREVRNAMTLPGVFSVFQYKVKPTTETVEDGSVCVVLTGRGTMAGLEVESKLWLDLDHGLMLRRHELAQVSDGTVGLRVEADEPKSVPGAEGIYLPGRCRFFEFAPPYAPANLKGKGLAQTEMTLLESKANDLVPDSLFELTAPPGTLVNNYRMGNEIGLQAGYPVEFVVPADATKLDSVIDQAQQAASRTRAQSSGSRWLIMINLAGVLVLALVIAGRRFLRRKSQSTEGPKS</sequence>
<accession>L0DFS9</accession>
<feature type="transmembrane region" description="Helical" evidence="1">
    <location>
        <begin position="626"/>
        <end position="644"/>
    </location>
</feature>
<evidence type="ECO:0000256" key="2">
    <source>
        <dbReference type="SAM" id="SignalP"/>
    </source>
</evidence>
<proteinExistence type="predicted"/>
<feature type="signal peptide" evidence="2">
    <location>
        <begin position="1"/>
        <end position="19"/>
    </location>
</feature>
<dbReference type="Proteomes" id="UP000010798">
    <property type="component" value="Chromosome"/>
</dbReference>
<keyword evidence="2" id="KW-0732">Signal</keyword>
<keyword evidence="1" id="KW-0472">Membrane</keyword>
<gene>
    <name evidence="4" type="ordered locus">Sinac_4006</name>
</gene>
<keyword evidence="1" id="KW-1133">Transmembrane helix</keyword>
<feature type="transmembrane region" description="Helical" evidence="1">
    <location>
        <begin position="218"/>
        <end position="238"/>
    </location>
</feature>
<evidence type="ECO:0000256" key="1">
    <source>
        <dbReference type="SAM" id="Phobius"/>
    </source>
</evidence>
<feature type="chain" id="PRO_5003940236" evidence="2">
    <location>
        <begin position="20"/>
        <end position="660"/>
    </location>
</feature>
<dbReference type="GO" id="GO:0008233">
    <property type="term" value="F:peptidase activity"/>
    <property type="evidence" value="ECO:0007669"/>
    <property type="project" value="InterPro"/>
</dbReference>
<feature type="transmembrane region" description="Helical" evidence="1">
    <location>
        <begin position="187"/>
        <end position="206"/>
    </location>
</feature>
<dbReference type="RefSeq" id="WP_015247359.1">
    <property type="nucleotide sequence ID" value="NC_019892.1"/>
</dbReference>
<dbReference type="GO" id="GO:0005524">
    <property type="term" value="F:ATP binding"/>
    <property type="evidence" value="ECO:0007669"/>
    <property type="project" value="InterPro"/>
</dbReference>
<dbReference type="AlphaFoldDB" id="L0DFS9"/>
<dbReference type="GO" id="GO:0006508">
    <property type="term" value="P:proteolysis"/>
    <property type="evidence" value="ECO:0007669"/>
    <property type="project" value="InterPro"/>
</dbReference>
<dbReference type="Pfam" id="PF03412">
    <property type="entry name" value="Peptidase_C39"/>
    <property type="match status" value="1"/>
</dbReference>
<dbReference type="InterPro" id="IPR005074">
    <property type="entry name" value="Peptidase_C39"/>
</dbReference>
<evidence type="ECO:0000313" key="4">
    <source>
        <dbReference type="EMBL" id="AGA28229.1"/>
    </source>
</evidence>
<dbReference type="GO" id="GO:0016020">
    <property type="term" value="C:membrane"/>
    <property type="evidence" value="ECO:0007669"/>
    <property type="project" value="InterPro"/>
</dbReference>
<dbReference type="HOGENOM" id="CLU_415547_0_0_0"/>
<keyword evidence="1" id="KW-0812">Transmembrane</keyword>
<evidence type="ECO:0000259" key="3">
    <source>
        <dbReference type="PROSITE" id="PS50990"/>
    </source>
</evidence>
<protein>
    <submittedName>
        <fullName evidence="4">ABC-type bacteriocin/lantibiotic exporter with N-terminal double-glycine peptidase domain</fullName>
    </submittedName>
</protein>
<evidence type="ECO:0000313" key="5">
    <source>
        <dbReference type="Proteomes" id="UP000010798"/>
    </source>
</evidence>
<dbReference type="STRING" id="886293.Sinac_4006"/>